<gene>
    <name evidence="2" type="ORF">RND81_02G132300</name>
</gene>
<reference evidence="2" key="1">
    <citation type="submission" date="2024-03" db="EMBL/GenBank/DDBJ databases">
        <title>WGS assembly of Saponaria officinalis var. Norfolk2.</title>
        <authorList>
            <person name="Jenkins J."/>
            <person name="Shu S."/>
            <person name="Grimwood J."/>
            <person name="Barry K."/>
            <person name="Goodstein D."/>
            <person name="Schmutz J."/>
            <person name="Leebens-Mack J."/>
            <person name="Osbourn A."/>
        </authorList>
    </citation>
    <scope>NUCLEOTIDE SEQUENCE [LARGE SCALE GENOMIC DNA]</scope>
    <source>
        <strain evidence="2">JIC</strain>
    </source>
</reference>
<proteinExistence type="predicted"/>
<comment type="caution">
    <text evidence="2">The sequence shown here is derived from an EMBL/GenBank/DDBJ whole genome shotgun (WGS) entry which is preliminary data.</text>
</comment>
<evidence type="ECO:0000313" key="3">
    <source>
        <dbReference type="Proteomes" id="UP001443914"/>
    </source>
</evidence>
<evidence type="ECO:0000256" key="1">
    <source>
        <dbReference type="SAM" id="SignalP"/>
    </source>
</evidence>
<feature type="signal peptide" evidence="1">
    <location>
        <begin position="1"/>
        <end position="23"/>
    </location>
</feature>
<dbReference type="Proteomes" id="UP001443914">
    <property type="component" value="Unassembled WGS sequence"/>
</dbReference>
<protein>
    <submittedName>
        <fullName evidence="2">Uncharacterized protein</fullName>
    </submittedName>
</protein>
<name>A0AAW1MTB0_SAPOF</name>
<organism evidence="2 3">
    <name type="scientific">Saponaria officinalis</name>
    <name type="common">Common soapwort</name>
    <name type="synonym">Lychnis saponaria</name>
    <dbReference type="NCBI Taxonomy" id="3572"/>
    <lineage>
        <taxon>Eukaryota</taxon>
        <taxon>Viridiplantae</taxon>
        <taxon>Streptophyta</taxon>
        <taxon>Embryophyta</taxon>
        <taxon>Tracheophyta</taxon>
        <taxon>Spermatophyta</taxon>
        <taxon>Magnoliopsida</taxon>
        <taxon>eudicotyledons</taxon>
        <taxon>Gunneridae</taxon>
        <taxon>Pentapetalae</taxon>
        <taxon>Caryophyllales</taxon>
        <taxon>Caryophyllaceae</taxon>
        <taxon>Caryophylleae</taxon>
        <taxon>Saponaria</taxon>
    </lineage>
</organism>
<dbReference type="PANTHER" id="PTHR11206">
    <property type="entry name" value="MULTIDRUG RESISTANCE PROTEIN"/>
    <property type="match status" value="1"/>
</dbReference>
<feature type="chain" id="PRO_5043901061" evidence="1">
    <location>
        <begin position="24"/>
        <end position="84"/>
    </location>
</feature>
<sequence length="84" mass="9116">MLIVASIGLTVASILFATRKVLGYCFSNEKEVVDYVTTMAPLVCASVILDSLQGVLSDTSFTFSSQCQCQKSNSPMKPLYAYYG</sequence>
<keyword evidence="1" id="KW-0732">Signal</keyword>
<evidence type="ECO:0000313" key="2">
    <source>
        <dbReference type="EMBL" id="KAK9749531.1"/>
    </source>
</evidence>
<keyword evidence="3" id="KW-1185">Reference proteome</keyword>
<dbReference type="AlphaFoldDB" id="A0AAW1MTB0"/>
<accession>A0AAW1MTB0</accession>
<dbReference type="EMBL" id="JBDFQZ010000002">
    <property type="protein sequence ID" value="KAK9749531.1"/>
    <property type="molecule type" value="Genomic_DNA"/>
</dbReference>